<feature type="transmembrane region" description="Helical" evidence="1">
    <location>
        <begin position="238"/>
        <end position="259"/>
    </location>
</feature>
<name>A0A918IJ29_9ACTN</name>
<dbReference type="Proteomes" id="UP000618795">
    <property type="component" value="Unassembled WGS sequence"/>
</dbReference>
<reference evidence="2" key="1">
    <citation type="journal article" date="2014" name="Int. J. Syst. Evol. Microbiol.">
        <title>Complete genome sequence of Corynebacterium casei LMG S-19264T (=DSM 44701T), isolated from a smear-ripened cheese.</title>
        <authorList>
            <consortium name="US DOE Joint Genome Institute (JGI-PGF)"/>
            <person name="Walter F."/>
            <person name="Albersmeier A."/>
            <person name="Kalinowski J."/>
            <person name="Ruckert C."/>
        </authorList>
    </citation>
    <scope>NUCLEOTIDE SEQUENCE</scope>
    <source>
        <strain evidence="2">JCM 4369</strain>
    </source>
</reference>
<keyword evidence="3" id="KW-1185">Reference proteome</keyword>
<dbReference type="EMBL" id="BMTD01000021">
    <property type="protein sequence ID" value="GGV20089.1"/>
    <property type="molecule type" value="Genomic_DNA"/>
</dbReference>
<dbReference type="RefSeq" id="WP_191877516.1">
    <property type="nucleotide sequence ID" value="NZ_BMTD01000021.1"/>
</dbReference>
<keyword evidence="1" id="KW-0472">Membrane</keyword>
<feature type="transmembrane region" description="Helical" evidence="1">
    <location>
        <begin position="172"/>
        <end position="196"/>
    </location>
</feature>
<evidence type="ECO:0000256" key="1">
    <source>
        <dbReference type="SAM" id="Phobius"/>
    </source>
</evidence>
<feature type="transmembrane region" description="Helical" evidence="1">
    <location>
        <begin position="144"/>
        <end position="166"/>
    </location>
</feature>
<feature type="transmembrane region" description="Helical" evidence="1">
    <location>
        <begin position="72"/>
        <end position="92"/>
    </location>
</feature>
<feature type="transmembrane region" description="Helical" evidence="1">
    <location>
        <begin position="112"/>
        <end position="132"/>
    </location>
</feature>
<evidence type="ECO:0000313" key="3">
    <source>
        <dbReference type="Proteomes" id="UP000618795"/>
    </source>
</evidence>
<dbReference type="AlphaFoldDB" id="A0A918IJ29"/>
<feature type="transmembrane region" description="Helical" evidence="1">
    <location>
        <begin position="208"/>
        <end position="232"/>
    </location>
</feature>
<keyword evidence="1" id="KW-1133">Transmembrane helix</keyword>
<keyword evidence="1" id="KW-0812">Transmembrane</keyword>
<comment type="caution">
    <text evidence="2">The sequence shown here is derived from an EMBL/GenBank/DDBJ whole genome shotgun (WGS) entry which is preliminary data.</text>
</comment>
<organism evidence="2 3">
    <name type="scientific">Streptomyces filipinensis</name>
    <dbReference type="NCBI Taxonomy" id="66887"/>
    <lineage>
        <taxon>Bacteria</taxon>
        <taxon>Bacillati</taxon>
        <taxon>Actinomycetota</taxon>
        <taxon>Actinomycetes</taxon>
        <taxon>Kitasatosporales</taxon>
        <taxon>Streptomycetaceae</taxon>
        <taxon>Streptomyces</taxon>
    </lineage>
</organism>
<reference evidence="2" key="2">
    <citation type="submission" date="2020-09" db="EMBL/GenBank/DDBJ databases">
        <authorList>
            <person name="Sun Q."/>
            <person name="Ohkuma M."/>
        </authorList>
    </citation>
    <scope>NUCLEOTIDE SEQUENCE</scope>
    <source>
        <strain evidence="2">JCM 4369</strain>
    </source>
</reference>
<sequence>MINMAARMALRAYPPSFRERYGCELEALVEDTGAGPSVVADLFSGALRAWLRPVMPDESAERRRRRMQASVATTWVTWCAALYALPVLRFVLSEEPWPTPDSLRRLLDVAQYAMYGAGLVLLVGALALLAESSRTGSWTAWRPLVALIPTLPTWLIAPLLLAFASIDPVSYWVGALGMLGPAAFLVTAAVTPAVVVTRCRPSAKVLRLLALSGVAVAFAVTTTGIACAATLAMDTDDAAQLVTIPLLAVTVAASAAALVSSGRGAKAALHKERPVDLDGDV</sequence>
<evidence type="ECO:0000313" key="2">
    <source>
        <dbReference type="EMBL" id="GGV20089.1"/>
    </source>
</evidence>
<proteinExistence type="predicted"/>
<gene>
    <name evidence="2" type="ORF">GCM10010260_70200</name>
</gene>
<accession>A0A918IJ29</accession>
<protein>
    <submittedName>
        <fullName evidence="2">Uncharacterized protein</fullName>
    </submittedName>
</protein>